<keyword evidence="7 9" id="KW-1015">Disulfide bond</keyword>
<evidence type="ECO:0000256" key="8">
    <source>
        <dbReference type="ARBA" id="ARBA00025943"/>
    </source>
</evidence>
<keyword evidence="13" id="KW-1185">Reference proteome</keyword>
<dbReference type="PANTHER" id="PTHR10504:SF84">
    <property type="entry name" value="BACTERICIDAL PERMEABILITY-INCREASING PROTEIN"/>
    <property type="match status" value="1"/>
</dbReference>
<evidence type="ECO:0000256" key="2">
    <source>
        <dbReference type="ARBA" id="ARBA00017827"/>
    </source>
</evidence>
<comment type="similarity">
    <text evidence="1">Belongs to the BPI/LBP/Plunc superfamily. BPI/LBP family.</text>
</comment>
<dbReference type="GO" id="GO:0005615">
    <property type="term" value="C:extracellular space"/>
    <property type="evidence" value="ECO:0007669"/>
    <property type="project" value="UniProtKB-UniRule"/>
</dbReference>
<evidence type="ECO:0000256" key="5">
    <source>
        <dbReference type="ARBA" id="ARBA00022859"/>
    </source>
</evidence>
<dbReference type="GeneTree" id="ENSGT01150000286994"/>
<dbReference type="InterPro" id="IPR017942">
    <property type="entry name" value="Lipid-bd_serum_glycop_N"/>
</dbReference>
<dbReference type="FunFam" id="3.15.20.10:FF:000001">
    <property type="entry name" value="Phospholipid transfer protein"/>
    <property type="match status" value="1"/>
</dbReference>
<evidence type="ECO:0000256" key="6">
    <source>
        <dbReference type="ARBA" id="ARBA00023022"/>
    </source>
</evidence>
<evidence type="ECO:0000259" key="11">
    <source>
        <dbReference type="SMART" id="SM00329"/>
    </source>
</evidence>
<evidence type="ECO:0000256" key="7">
    <source>
        <dbReference type="ARBA" id="ARBA00023157"/>
    </source>
</evidence>
<name>A0AAR2KUH4_PYGNA</name>
<dbReference type="Ensembl" id="ENSPNAT00000045659.1">
    <property type="protein sequence ID" value="ENSPNAP00000065786.1"/>
    <property type="gene ID" value="ENSPNAG00000007008.2"/>
</dbReference>
<sequence length="424" mass="46396">MLPTLWEQFGDGPFLLRMGCHSSHSLTGLQILNLGLPKSQVRLVPGTGVSLSIGDAFINLHGNWRVKYLRIIQDSGSFDLAVSGLSISTTINRPMVSGVNCQAVVGSAKIRFHGGTSWLYNLFNEKHVLKVLISSKNVLLFQICPLVDEAIDDMNPHLKTLNVLAQVDKYAEIEYSMVESPVVSNSNIDLSLKGEFYNIGQHKEPPFSPNPFSLPPQDSNMLYIGLSAFTINSAGFVYNSAGALSLYITDDMIPSSPIRLSTRTFGAFIPQIAKQYPGLMMKLLVKTVKEPTITFEPDNVTLQVQSAVTAYAIQPKSTLSPLFVLNLNASVSAKIYVEGVKVAGTLTLNEIDMALAKSYVGPFDVRSLNNIILMVLKIMVIPKVNARLEEGFPLPAIGKMNLVNTQLQILKGYMLIGTDIQFTA</sequence>
<accession>A0AAR2KUH4</accession>
<keyword evidence="5 9" id="KW-0391">Immunity</keyword>
<dbReference type="GO" id="GO:0050829">
    <property type="term" value="P:defense response to Gram-negative bacterium"/>
    <property type="evidence" value="ECO:0007669"/>
    <property type="project" value="UniProtKB-UniRule"/>
</dbReference>
<feature type="domain" description="Lipid-binding serum glycoprotein N-terminal" evidence="10">
    <location>
        <begin position="2"/>
        <end position="201"/>
    </location>
</feature>
<evidence type="ECO:0000256" key="1">
    <source>
        <dbReference type="ARBA" id="ARBA00007292"/>
    </source>
</evidence>
<evidence type="ECO:0000313" key="13">
    <source>
        <dbReference type="Proteomes" id="UP001501920"/>
    </source>
</evidence>
<dbReference type="GO" id="GO:0045087">
    <property type="term" value="P:innate immune response"/>
    <property type="evidence" value="ECO:0007669"/>
    <property type="project" value="UniProtKB-UniRule"/>
</dbReference>
<dbReference type="Pfam" id="PF01273">
    <property type="entry name" value="LBP_BPI_CETP"/>
    <property type="match status" value="1"/>
</dbReference>
<proteinExistence type="inferred from homology"/>
<evidence type="ECO:0000256" key="4">
    <source>
        <dbReference type="ARBA" id="ARBA00022588"/>
    </source>
</evidence>
<keyword evidence="9" id="KW-0732">Signal</keyword>
<comment type="subcellular location">
    <subcellularLocation>
        <location evidence="9">Secreted</location>
    </subcellularLocation>
</comment>
<dbReference type="SMART" id="SM00329">
    <property type="entry name" value="BPI2"/>
    <property type="match status" value="1"/>
</dbReference>
<dbReference type="InterPro" id="IPR017943">
    <property type="entry name" value="Bactericidal_perm-incr_a/b_dom"/>
</dbReference>
<comment type="function">
    <text evidence="9">The cytotoxic action of BPI is limited to many species of Gram-negative bacteria; this specificity may be explained by a strong affinity of the very basic N-terminal half for the negatively charged lipopolysaccharides that are unique to the Gram-negative bacterial outer envelope.</text>
</comment>
<dbReference type="SUPFAM" id="SSF55394">
    <property type="entry name" value="Bactericidal permeability-increasing protein, BPI"/>
    <property type="match status" value="2"/>
</dbReference>
<evidence type="ECO:0000313" key="12">
    <source>
        <dbReference type="Ensembl" id="ENSPNAP00000065786.1"/>
    </source>
</evidence>
<keyword evidence="4 9" id="KW-0399">Innate immunity</keyword>
<keyword evidence="9" id="KW-0325">Glycoprotein</keyword>
<dbReference type="InterPro" id="IPR032942">
    <property type="entry name" value="BPI/LBP/Plunc"/>
</dbReference>
<reference evidence="12 13" key="1">
    <citation type="submission" date="2020-10" db="EMBL/GenBank/DDBJ databases">
        <title>Pygocentrus nattereri (red-bellied piranha) genome, fPygNat1, primary haplotype.</title>
        <authorList>
            <person name="Myers G."/>
            <person name="Meyer A."/>
            <person name="Karagic N."/>
            <person name="Pippel M."/>
            <person name="Winkler S."/>
            <person name="Tracey A."/>
            <person name="Wood J."/>
            <person name="Formenti G."/>
            <person name="Howe K."/>
            <person name="Fedrigo O."/>
            <person name="Jarvis E.D."/>
        </authorList>
    </citation>
    <scope>NUCLEOTIDE SEQUENCE [LARGE SCALE GENOMIC DNA]</scope>
</reference>
<comment type="domain">
    <text evidence="9">The N- and C-terminal barrels adopt an identical fold despite having only 13% of conserved residues.</text>
</comment>
<comment type="domain">
    <text evidence="9">The N-terminal region may be exposed to the interior of the granule, whereas the C-terminal portion may be embedded in the membrane. During phagocytosis and degranulation, proteases may be released and activated and cleave BPI at the junction of the N- and C-terminal portions of the molecule, providing controlled release of the N-terminal antibacterial fragment when bacteria are ingested.</text>
</comment>
<comment type="subunit">
    <text evidence="8 9">Monomer. Homodimer; disulfide-linked.</text>
</comment>
<protein>
    <recommendedName>
        <fullName evidence="2 9">Bactericidal permeability-increasing protein</fullName>
        <shortName evidence="9">BPI</shortName>
    </recommendedName>
</protein>
<evidence type="ECO:0000256" key="9">
    <source>
        <dbReference type="RuleBase" id="RU369039"/>
    </source>
</evidence>
<keyword evidence="9" id="KW-0964">Secreted</keyword>
<evidence type="ECO:0000256" key="3">
    <source>
        <dbReference type="ARBA" id="ARBA00022529"/>
    </source>
</evidence>
<dbReference type="Gene3D" id="3.15.20.10">
    <property type="entry name" value="Bactericidal permeability-increasing protein, domain 2"/>
    <property type="match status" value="1"/>
</dbReference>
<dbReference type="GO" id="GO:0008289">
    <property type="term" value="F:lipid binding"/>
    <property type="evidence" value="ECO:0007669"/>
    <property type="project" value="InterPro"/>
</dbReference>
<dbReference type="InterPro" id="IPR001124">
    <property type="entry name" value="Lipid-bd_serum_glycop_C"/>
</dbReference>
<evidence type="ECO:0000259" key="10">
    <source>
        <dbReference type="SMART" id="SM00328"/>
    </source>
</evidence>
<reference evidence="12" key="2">
    <citation type="submission" date="2025-08" db="UniProtKB">
        <authorList>
            <consortium name="Ensembl"/>
        </authorList>
    </citation>
    <scope>IDENTIFICATION</scope>
</reference>
<keyword evidence="6 9" id="KW-0044">Antibiotic</keyword>
<keyword evidence="3 9" id="KW-0929">Antimicrobial</keyword>
<reference evidence="12" key="3">
    <citation type="submission" date="2025-09" db="UniProtKB">
        <authorList>
            <consortium name="Ensembl"/>
        </authorList>
    </citation>
    <scope>IDENTIFICATION</scope>
</reference>
<dbReference type="AlphaFoldDB" id="A0AAR2KUH4"/>
<dbReference type="Gene3D" id="3.15.10.10">
    <property type="entry name" value="Bactericidal permeability-increasing protein, domain 1"/>
    <property type="match status" value="1"/>
</dbReference>
<dbReference type="SMART" id="SM00328">
    <property type="entry name" value="BPI1"/>
    <property type="match status" value="1"/>
</dbReference>
<feature type="domain" description="Lipid-binding serum glycoprotein C-terminal" evidence="11">
    <location>
        <begin position="216"/>
        <end position="418"/>
    </location>
</feature>
<dbReference type="Pfam" id="PF02886">
    <property type="entry name" value="LBP_BPI_CETP_C"/>
    <property type="match status" value="1"/>
</dbReference>
<organism evidence="12 13">
    <name type="scientific">Pygocentrus nattereri</name>
    <name type="common">Red-bellied piranha</name>
    <dbReference type="NCBI Taxonomy" id="42514"/>
    <lineage>
        <taxon>Eukaryota</taxon>
        <taxon>Metazoa</taxon>
        <taxon>Chordata</taxon>
        <taxon>Craniata</taxon>
        <taxon>Vertebrata</taxon>
        <taxon>Euteleostomi</taxon>
        <taxon>Actinopterygii</taxon>
        <taxon>Neopterygii</taxon>
        <taxon>Teleostei</taxon>
        <taxon>Ostariophysi</taxon>
        <taxon>Characiformes</taxon>
        <taxon>Characoidei</taxon>
        <taxon>Pygocentrus</taxon>
    </lineage>
</organism>
<dbReference type="PANTHER" id="PTHR10504">
    <property type="entry name" value="BACTERICIDAL PERMEABILITY-INCREASING BPI PROTEIN-RELATED"/>
    <property type="match status" value="1"/>
</dbReference>
<dbReference type="Proteomes" id="UP001501920">
    <property type="component" value="Chromosome 1"/>
</dbReference>